<dbReference type="Proteomes" id="UP000595437">
    <property type="component" value="Chromosome 21"/>
</dbReference>
<name>A0A7T8GKL3_CALRO</name>
<sequence>MPLCHLGSHARLVRLWYQNHPFSFLLADRMPLEWQCPWSFTTLSSSSTERQGDILEENFEVYATGLYEK</sequence>
<proteinExistence type="predicted"/>
<evidence type="ECO:0000313" key="1">
    <source>
        <dbReference type="EMBL" id="QQP31627.1"/>
    </source>
</evidence>
<dbReference type="EMBL" id="CP045910">
    <property type="protein sequence ID" value="QQP31627.1"/>
    <property type="molecule type" value="Genomic_DNA"/>
</dbReference>
<dbReference type="AlphaFoldDB" id="A0A7T8GKL3"/>
<keyword evidence="2" id="KW-1185">Reference proteome</keyword>
<protein>
    <submittedName>
        <fullName evidence="1">Uncharacterized protein</fullName>
    </submittedName>
</protein>
<organism evidence="1 2">
    <name type="scientific">Caligus rogercresseyi</name>
    <name type="common">Sea louse</name>
    <dbReference type="NCBI Taxonomy" id="217165"/>
    <lineage>
        <taxon>Eukaryota</taxon>
        <taxon>Metazoa</taxon>
        <taxon>Ecdysozoa</taxon>
        <taxon>Arthropoda</taxon>
        <taxon>Crustacea</taxon>
        <taxon>Multicrustacea</taxon>
        <taxon>Hexanauplia</taxon>
        <taxon>Copepoda</taxon>
        <taxon>Siphonostomatoida</taxon>
        <taxon>Caligidae</taxon>
        <taxon>Caligus</taxon>
    </lineage>
</organism>
<gene>
    <name evidence="1" type="ORF">FKW44_025287</name>
</gene>
<evidence type="ECO:0000313" key="2">
    <source>
        <dbReference type="Proteomes" id="UP000595437"/>
    </source>
</evidence>
<reference evidence="2" key="1">
    <citation type="submission" date="2021-01" db="EMBL/GenBank/DDBJ databases">
        <title>Caligus Genome Assembly.</title>
        <authorList>
            <person name="Gallardo-Escarate C."/>
        </authorList>
    </citation>
    <scope>NUCLEOTIDE SEQUENCE [LARGE SCALE GENOMIC DNA]</scope>
</reference>
<accession>A0A7T8GKL3</accession>